<dbReference type="EMBL" id="CP014327">
    <property type="protein sequence ID" value="AML50047.1"/>
    <property type="molecule type" value="Genomic_DNA"/>
</dbReference>
<dbReference type="Proteomes" id="UP000070371">
    <property type="component" value="Chromosome"/>
</dbReference>
<sequence>MKFVPQRAEPGTEEILGKTYSGPRASLKSIHHALEDFARRPETASHLAQKMAVHFVSDTPDPALVGDIRDAYLASDGELLACYQAMLSHPAAWGKKFTKVMQPFDFVATSLRALDVDVKVIARLNDRLTNLSFQSPLSLMGQPWERPNGPDGWPENAEQWFTPQGLAARIQWAMMVPQAFAGSLANSEITPLQVAQNALGDRLTPTVQFVANSAETKWEGIGLVLASPDFQRR</sequence>
<evidence type="ECO:0008006" key="3">
    <source>
        <dbReference type="Google" id="ProtNLM"/>
    </source>
</evidence>
<accession>A0A126UVZ9</accession>
<evidence type="ECO:0000313" key="1">
    <source>
        <dbReference type="EMBL" id="AML50047.1"/>
    </source>
</evidence>
<dbReference type="STRING" id="1579316.RC74_01010"/>
<dbReference type="KEGG" id="hat:RC74_01010"/>
<name>A0A126UVZ9_9RHOB</name>
<gene>
    <name evidence="1" type="ORF">RC74_01010</name>
</gene>
<dbReference type="AlphaFoldDB" id="A0A126UVZ9"/>
<proteinExistence type="predicted"/>
<keyword evidence="2" id="KW-1185">Reference proteome</keyword>
<evidence type="ECO:0000313" key="2">
    <source>
        <dbReference type="Proteomes" id="UP000070371"/>
    </source>
</evidence>
<dbReference type="Pfam" id="PF08811">
    <property type="entry name" value="DUF1800"/>
    <property type="match status" value="1"/>
</dbReference>
<protein>
    <recommendedName>
        <fullName evidence="3">DUF1800 domain-containing protein</fullName>
    </recommendedName>
</protein>
<organism evidence="1 2">
    <name type="scientific">Falsihalocynthiibacter arcticus</name>
    <dbReference type="NCBI Taxonomy" id="1579316"/>
    <lineage>
        <taxon>Bacteria</taxon>
        <taxon>Pseudomonadati</taxon>
        <taxon>Pseudomonadota</taxon>
        <taxon>Alphaproteobacteria</taxon>
        <taxon>Rhodobacterales</taxon>
        <taxon>Roseobacteraceae</taxon>
        <taxon>Falsihalocynthiibacter</taxon>
    </lineage>
</organism>
<reference evidence="1 2" key="1">
    <citation type="submission" date="2016-02" db="EMBL/GenBank/DDBJ databases">
        <title>Complete genome sequence of Halocynthiibacter arcticus PAMC 20958t from arctic marine sediment.</title>
        <authorList>
            <person name="Lee Y.M."/>
            <person name="Baek K."/>
            <person name="Lee H.K."/>
            <person name="Shin S.C."/>
        </authorList>
    </citation>
    <scope>NUCLEOTIDE SEQUENCE [LARGE SCALE GENOMIC DNA]</scope>
    <source>
        <strain evidence="1">PAMC 20958</strain>
    </source>
</reference>
<dbReference type="InterPro" id="IPR014917">
    <property type="entry name" value="DUF1800"/>
</dbReference>